<feature type="binding site" evidence="2">
    <location>
        <position position="48"/>
    </location>
    <ligand>
        <name>Mg(2+)</name>
        <dbReference type="ChEBI" id="CHEBI:18420"/>
        <label>1</label>
    </ligand>
</feature>
<feature type="binding site" evidence="2">
    <location>
        <position position="77"/>
    </location>
    <ligand>
        <name>Mg(2+)</name>
        <dbReference type="ChEBI" id="CHEBI:18420"/>
        <label>4</label>
    </ligand>
</feature>
<dbReference type="CDD" id="cd02194">
    <property type="entry name" value="ThiL"/>
    <property type="match status" value="1"/>
</dbReference>
<dbReference type="Pfam" id="PF02769">
    <property type="entry name" value="AIRS_C"/>
    <property type="match status" value="1"/>
</dbReference>
<dbReference type="PIRSF" id="PIRSF005303">
    <property type="entry name" value="Thiam_monoph_kin"/>
    <property type="match status" value="1"/>
</dbReference>
<keyword evidence="2 5" id="KW-0418">Kinase</keyword>
<dbReference type="KEGG" id="svp:Pan189_05660"/>
<comment type="miscellaneous">
    <text evidence="2">Reaction mechanism of ThiL seems to utilize a direct, inline transfer of the gamma-phosphate of ATP to TMP rather than a phosphorylated enzyme intermediate.</text>
</comment>
<feature type="binding site" evidence="2">
    <location>
        <position position="197"/>
    </location>
    <ligand>
        <name>Mg(2+)</name>
        <dbReference type="ChEBI" id="CHEBI:18420"/>
        <label>3</label>
    </ligand>
</feature>
<feature type="binding site" evidence="2">
    <location>
        <begin position="122"/>
        <end position="123"/>
    </location>
    <ligand>
        <name>ATP</name>
        <dbReference type="ChEBI" id="CHEBI:30616"/>
    </ligand>
</feature>
<evidence type="ECO:0000313" key="5">
    <source>
        <dbReference type="EMBL" id="QDT36211.1"/>
    </source>
</evidence>
<feature type="binding site" evidence="2">
    <location>
        <position position="123"/>
    </location>
    <ligand>
        <name>Mg(2+)</name>
        <dbReference type="ChEBI" id="CHEBI:18420"/>
        <label>1</label>
    </ligand>
</feature>
<accession>A0A517QX43</accession>
<feature type="binding site" evidence="2">
    <location>
        <position position="200"/>
    </location>
    <ligand>
        <name>Mg(2+)</name>
        <dbReference type="ChEBI" id="CHEBI:18420"/>
        <label>5</label>
    </ligand>
</feature>
<dbReference type="GO" id="GO:0009229">
    <property type="term" value="P:thiamine diphosphate biosynthetic process"/>
    <property type="evidence" value="ECO:0007669"/>
    <property type="project" value="UniProtKB-UniRule"/>
</dbReference>
<feature type="binding site" evidence="2">
    <location>
        <position position="199"/>
    </location>
    <ligand>
        <name>ATP</name>
        <dbReference type="ChEBI" id="CHEBI:30616"/>
    </ligand>
</feature>
<dbReference type="GO" id="GO:0000287">
    <property type="term" value="F:magnesium ion binding"/>
    <property type="evidence" value="ECO:0007669"/>
    <property type="project" value="UniProtKB-UniRule"/>
</dbReference>
<organism evidence="5 6">
    <name type="scientific">Stratiformator vulcanicus</name>
    <dbReference type="NCBI Taxonomy" id="2527980"/>
    <lineage>
        <taxon>Bacteria</taxon>
        <taxon>Pseudomonadati</taxon>
        <taxon>Planctomycetota</taxon>
        <taxon>Planctomycetia</taxon>
        <taxon>Planctomycetales</taxon>
        <taxon>Planctomycetaceae</taxon>
        <taxon>Stratiformator</taxon>
    </lineage>
</organism>
<dbReference type="Pfam" id="PF00586">
    <property type="entry name" value="AIRS"/>
    <property type="match status" value="1"/>
</dbReference>
<feature type="domain" description="PurM-like N-terminal" evidence="3">
    <location>
        <begin position="29"/>
        <end position="139"/>
    </location>
</feature>
<dbReference type="GO" id="GO:0009228">
    <property type="term" value="P:thiamine biosynthetic process"/>
    <property type="evidence" value="ECO:0007669"/>
    <property type="project" value="UniProtKB-KW"/>
</dbReference>
<feature type="binding site" evidence="2">
    <location>
        <position position="31"/>
    </location>
    <ligand>
        <name>Mg(2+)</name>
        <dbReference type="ChEBI" id="CHEBI:18420"/>
        <label>3</label>
    </ligand>
</feature>
<comment type="pathway">
    <text evidence="2">Cofactor biosynthesis; thiamine diphosphate biosynthesis; thiamine diphosphate from thiamine phosphate: step 1/1.</text>
</comment>
<keyword evidence="6" id="KW-1185">Reference proteome</keyword>
<dbReference type="GO" id="GO:0009030">
    <property type="term" value="F:thiamine-phosphate kinase activity"/>
    <property type="evidence" value="ECO:0007669"/>
    <property type="project" value="UniProtKB-UniRule"/>
</dbReference>
<feature type="binding site" evidence="2">
    <location>
        <position position="77"/>
    </location>
    <ligand>
        <name>Mg(2+)</name>
        <dbReference type="ChEBI" id="CHEBI:18420"/>
        <label>3</label>
    </ligand>
</feature>
<keyword evidence="2" id="KW-0067">ATP-binding</keyword>
<feature type="binding site" evidence="2">
    <location>
        <position position="55"/>
    </location>
    <ligand>
        <name>substrate</name>
    </ligand>
</feature>
<comment type="caution">
    <text evidence="2">Lacks conserved residue(s) required for the propagation of feature annotation.</text>
</comment>
<dbReference type="PANTHER" id="PTHR30270:SF0">
    <property type="entry name" value="THIAMINE-MONOPHOSPHATE KINASE"/>
    <property type="match status" value="1"/>
</dbReference>
<protein>
    <recommendedName>
        <fullName evidence="2">Thiamine-monophosphate kinase</fullName>
        <shortName evidence="2">TMP kinase</shortName>
        <shortName evidence="2">Thiamine-phosphate kinase</shortName>
        <ecNumber evidence="2">2.7.4.16</ecNumber>
    </recommendedName>
</protein>
<comment type="function">
    <text evidence="2">Catalyzes the ATP-dependent phosphorylation of thiamine-monophosphate (TMP) to form thiamine-pyrophosphate (TPP), the active form of vitamin B1.</text>
</comment>
<keyword evidence="2 5" id="KW-0808">Transferase</keyword>
<feature type="binding site" evidence="2">
    <location>
        <position position="48"/>
    </location>
    <ligand>
        <name>Mg(2+)</name>
        <dbReference type="ChEBI" id="CHEBI:18420"/>
        <label>2</label>
    </ligand>
</feature>
<dbReference type="InterPro" id="IPR036921">
    <property type="entry name" value="PurM-like_N_sf"/>
</dbReference>
<keyword evidence="2" id="KW-0547">Nucleotide-binding</keyword>
<keyword evidence="2" id="KW-0479">Metal-binding</keyword>
<dbReference type="NCBIfam" id="TIGR01379">
    <property type="entry name" value="thiL"/>
    <property type="match status" value="1"/>
</dbReference>
<dbReference type="AlphaFoldDB" id="A0A517QX43"/>
<sequence>MATSSDEFDLIDFIAARAAPAANVPVGIGDDAAVIRTPNGDELLVACDTILEGTHFRIPEHDPRLIGRKSLAVNLSDIAAMAGRPTAAFVGLSLRRGRRFAEELMEGLIELAAEFDVSIAGGDTTSWDGPLAITVTALGEPTGAGPVLRSGAKPGDVLYVTGPLGRSFETGHHLSFRPRVAEAIRLHQSIPIHAMIDISDGLLSDLGHLCRASGVGAAIDLASVPRRDGAPIAEAISTGEDFELLFATPQDITDFDVIPIGKLTEQPELVESASGRLLSEFSSREGYRHSL</sequence>
<feature type="domain" description="PurM-like C-terminal" evidence="4">
    <location>
        <begin position="173"/>
        <end position="243"/>
    </location>
</feature>
<dbReference type="Gene3D" id="3.90.650.10">
    <property type="entry name" value="PurM-like C-terminal domain"/>
    <property type="match status" value="1"/>
</dbReference>
<dbReference type="SUPFAM" id="SSF55326">
    <property type="entry name" value="PurM N-terminal domain-like"/>
    <property type="match status" value="1"/>
</dbReference>
<dbReference type="PANTHER" id="PTHR30270">
    <property type="entry name" value="THIAMINE-MONOPHOSPHATE KINASE"/>
    <property type="match status" value="1"/>
</dbReference>
<dbReference type="Gene3D" id="3.30.1330.10">
    <property type="entry name" value="PurM-like, N-terminal domain"/>
    <property type="match status" value="1"/>
</dbReference>
<dbReference type="SUPFAM" id="SSF56042">
    <property type="entry name" value="PurM C-terminal domain-like"/>
    <property type="match status" value="1"/>
</dbReference>
<feature type="binding site" evidence="2">
    <location>
        <position position="77"/>
    </location>
    <ligand>
        <name>Mg(2+)</name>
        <dbReference type="ChEBI" id="CHEBI:18420"/>
        <label>2</label>
    </ligand>
</feature>
<dbReference type="Proteomes" id="UP000317318">
    <property type="component" value="Chromosome"/>
</dbReference>
<evidence type="ECO:0000256" key="2">
    <source>
        <dbReference type="HAMAP-Rule" id="MF_02128"/>
    </source>
</evidence>
<proteinExistence type="inferred from homology"/>
<evidence type="ECO:0000259" key="4">
    <source>
        <dbReference type="Pfam" id="PF02769"/>
    </source>
</evidence>
<evidence type="ECO:0000256" key="1">
    <source>
        <dbReference type="ARBA" id="ARBA00022977"/>
    </source>
</evidence>
<gene>
    <name evidence="2 5" type="primary">thiL</name>
    <name evidence="5" type="ORF">Pan189_05660</name>
</gene>
<comment type="catalytic activity">
    <reaction evidence="2">
        <text>thiamine phosphate + ATP = thiamine diphosphate + ADP</text>
        <dbReference type="Rhea" id="RHEA:15913"/>
        <dbReference type="ChEBI" id="CHEBI:30616"/>
        <dbReference type="ChEBI" id="CHEBI:37575"/>
        <dbReference type="ChEBI" id="CHEBI:58937"/>
        <dbReference type="ChEBI" id="CHEBI:456216"/>
        <dbReference type="EC" id="2.7.4.16"/>
    </reaction>
</comment>
<keyword evidence="2" id="KW-0460">Magnesium</keyword>
<dbReference type="InterPro" id="IPR016188">
    <property type="entry name" value="PurM-like_N"/>
</dbReference>
<name>A0A517QX43_9PLAN</name>
<feature type="binding site" evidence="2">
    <location>
        <position position="31"/>
    </location>
    <ligand>
        <name>Mg(2+)</name>
        <dbReference type="ChEBI" id="CHEBI:18420"/>
        <label>4</label>
    </ligand>
</feature>
<dbReference type="EC" id="2.7.4.16" evidence="2"/>
<dbReference type="InterPro" id="IPR006283">
    <property type="entry name" value="ThiL-like"/>
</dbReference>
<dbReference type="RefSeq" id="WP_310820995.1">
    <property type="nucleotide sequence ID" value="NZ_CP036268.1"/>
</dbReference>
<feature type="binding site" evidence="2">
    <location>
        <position position="287"/>
    </location>
    <ligand>
        <name>substrate</name>
    </ligand>
</feature>
<dbReference type="UniPathway" id="UPA00060">
    <property type="reaction ID" value="UER00142"/>
</dbReference>
<dbReference type="InterPro" id="IPR036676">
    <property type="entry name" value="PurM-like_C_sf"/>
</dbReference>
<dbReference type="GO" id="GO:0005524">
    <property type="term" value="F:ATP binding"/>
    <property type="evidence" value="ECO:0007669"/>
    <property type="project" value="UniProtKB-UniRule"/>
</dbReference>
<dbReference type="EMBL" id="CP036268">
    <property type="protein sequence ID" value="QDT36211.1"/>
    <property type="molecule type" value="Genomic_DNA"/>
</dbReference>
<evidence type="ECO:0000259" key="3">
    <source>
        <dbReference type="Pfam" id="PF00586"/>
    </source>
</evidence>
<evidence type="ECO:0000313" key="6">
    <source>
        <dbReference type="Proteomes" id="UP000317318"/>
    </source>
</evidence>
<feature type="binding site" evidence="2">
    <location>
        <position position="149"/>
    </location>
    <ligand>
        <name>ATP</name>
        <dbReference type="ChEBI" id="CHEBI:30616"/>
    </ligand>
</feature>
<comment type="similarity">
    <text evidence="2">Belongs to the thiamine-monophosphate kinase family.</text>
</comment>
<reference evidence="5 6" key="1">
    <citation type="submission" date="2019-02" db="EMBL/GenBank/DDBJ databases">
        <title>Deep-cultivation of Planctomycetes and their phenomic and genomic characterization uncovers novel biology.</title>
        <authorList>
            <person name="Wiegand S."/>
            <person name="Jogler M."/>
            <person name="Boedeker C."/>
            <person name="Pinto D."/>
            <person name="Vollmers J."/>
            <person name="Rivas-Marin E."/>
            <person name="Kohn T."/>
            <person name="Peeters S.H."/>
            <person name="Heuer A."/>
            <person name="Rast P."/>
            <person name="Oberbeckmann S."/>
            <person name="Bunk B."/>
            <person name="Jeske O."/>
            <person name="Meyerdierks A."/>
            <person name="Storesund J.E."/>
            <person name="Kallscheuer N."/>
            <person name="Luecker S."/>
            <person name="Lage O.M."/>
            <person name="Pohl T."/>
            <person name="Merkel B.J."/>
            <person name="Hornburger P."/>
            <person name="Mueller R.-W."/>
            <person name="Bruemmer F."/>
            <person name="Labrenz M."/>
            <person name="Spormann A.M."/>
            <person name="Op den Camp H."/>
            <person name="Overmann J."/>
            <person name="Amann R."/>
            <person name="Jetten M.S.M."/>
            <person name="Mascher T."/>
            <person name="Medema M.H."/>
            <person name="Devos D.P."/>
            <person name="Kaster A.-K."/>
            <person name="Ovreas L."/>
            <person name="Rohde M."/>
            <person name="Galperin M.Y."/>
            <person name="Jogler C."/>
        </authorList>
    </citation>
    <scope>NUCLEOTIDE SEQUENCE [LARGE SCALE GENOMIC DNA]</scope>
    <source>
        <strain evidence="5 6">Pan189</strain>
    </source>
</reference>
<dbReference type="InterPro" id="IPR010918">
    <property type="entry name" value="PurM-like_C_dom"/>
</dbReference>
<dbReference type="HAMAP" id="MF_02128">
    <property type="entry name" value="TMP_kinase"/>
    <property type="match status" value="1"/>
</dbReference>
<keyword evidence="1 2" id="KW-0784">Thiamine biosynthesis</keyword>
<feature type="binding site" evidence="2">
    <location>
        <position position="240"/>
    </location>
    <ligand>
        <name>substrate</name>
    </ligand>
</feature>